<dbReference type="InterPro" id="IPR050330">
    <property type="entry name" value="Bact_OuterMem_StrucFunc"/>
</dbReference>
<dbReference type="InterPro" id="IPR006664">
    <property type="entry name" value="OMP_bac"/>
</dbReference>
<dbReference type="PANTHER" id="PTHR30329:SF21">
    <property type="entry name" value="LIPOPROTEIN YIAD-RELATED"/>
    <property type="match status" value="1"/>
</dbReference>
<dbReference type="Pfam" id="PF00691">
    <property type="entry name" value="OmpA"/>
    <property type="match status" value="1"/>
</dbReference>
<dbReference type="SUPFAM" id="SSF103088">
    <property type="entry name" value="OmpA-like"/>
    <property type="match status" value="1"/>
</dbReference>
<dbReference type="CDD" id="cd07185">
    <property type="entry name" value="OmpA_C-like"/>
    <property type="match status" value="1"/>
</dbReference>
<accession>A0ABT8KH30</accession>
<evidence type="ECO:0000256" key="4">
    <source>
        <dbReference type="PROSITE-ProRule" id="PRU00473"/>
    </source>
</evidence>
<dbReference type="InterPro" id="IPR006665">
    <property type="entry name" value="OmpA-like"/>
</dbReference>
<dbReference type="Gene3D" id="3.30.1330.60">
    <property type="entry name" value="OmpA-like domain"/>
    <property type="match status" value="1"/>
</dbReference>
<organism evidence="6 7">
    <name type="scientific">Splendidivirga corallicola</name>
    <dbReference type="NCBI Taxonomy" id="3051826"/>
    <lineage>
        <taxon>Bacteria</taxon>
        <taxon>Pseudomonadati</taxon>
        <taxon>Bacteroidota</taxon>
        <taxon>Cytophagia</taxon>
        <taxon>Cytophagales</taxon>
        <taxon>Splendidivirgaceae</taxon>
        <taxon>Splendidivirga</taxon>
    </lineage>
</organism>
<dbReference type="PRINTS" id="PR01021">
    <property type="entry name" value="OMPADOMAIN"/>
</dbReference>
<evidence type="ECO:0000256" key="3">
    <source>
        <dbReference type="ARBA" id="ARBA00023237"/>
    </source>
</evidence>
<keyword evidence="3" id="KW-0998">Cell outer membrane</keyword>
<dbReference type="InterPro" id="IPR011042">
    <property type="entry name" value="6-blade_b-propeller_TolB-like"/>
</dbReference>
<gene>
    <name evidence="6" type="ORF">QQ008_01605</name>
</gene>
<comment type="caution">
    <text evidence="6">The sequence shown here is derived from an EMBL/GenBank/DDBJ whole genome shotgun (WGS) entry which is preliminary data.</text>
</comment>
<dbReference type="InterPro" id="IPR011659">
    <property type="entry name" value="WD40"/>
</dbReference>
<keyword evidence="7" id="KW-1185">Reference proteome</keyword>
<keyword evidence="2 4" id="KW-0472">Membrane</keyword>
<dbReference type="InterPro" id="IPR036737">
    <property type="entry name" value="OmpA-like_sf"/>
</dbReference>
<evidence type="ECO:0000313" key="7">
    <source>
        <dbReference type="Proteomes" id="UP001172082"/>
    </source>
</evidence>
<sequence>MIKKLRNLLLPILTFFFFQPIYSQQIQWASTVDFKFNEFKNSEASSAQALGIPNAFPHGSLNKNAFRLKSESTFGTLVVNYENAQEVRHVVIVESFVPGRITNVILHTLEGGRIQVYANDPYNHPRDSRTFCISVPESENLIAKVEVNIDTQELIGWPQIDAIGISEEANPNKLESVLLKLGLENIEEEMSFSEKKINLGSNINTHYNETKPVISPDGKTLYFCRQNFPANINGIVDPQDIYFSNLIGDSWSAAENIGEPLNDAFSNGVNTVSPDGNSLLLINEYDDREGSLNGVSLTYRTQDGWSVPERLNINDYYNLSEYADFFLSTDGKALIMAVEREEGYGDQDLFVSFDQWGNNWSEPLNLGAMINTSEAEFSPFLAADGKTLYFSSSGHGGFGKSDIFYTKRLDDTWLNWSKPKNLGSMINSPDHDAYYSTTAKGEYVYFVSSKGSNSGSKDIYRIQLPKEIKPEPVVMMAGSIIDSYTKKPVDATLVINNLKTKEESANVRTNPRNGEYIAVLPVGRNYEFFVQAKGYLNILDTAHFAKYRQFTEVQKDIELERIEVGKTVVMKNIIFEQGEANLLSSSFPELERLVQFMNINPGIEIELGGHTDRTGSQKLNMELSERRVVVAKKYLVAKGVDEKRLKVKAYGSTQPIASNASEETRRLNRRVEIKILKFTE</sequence>
<dbReference type="Gene3D" id="2.120.10.30">
    <property type="entry name" value="TolB, C-terminal domain"/>
    <property type="match status" value="1"/>
</dbReference>
<reference evidence="6" key="1">
    <citation type="submission" date="2023-06" db="EMBL/GenBank/DDBJ databases">
        <title>Genomic of Parafulvivirga corallium.</title>
        <authorList>
            <person name="Wang G."/>
        </authorList>
    </citation>
    <scope>NUCLEOTIDE SEQUENCE</scope>
    <source>
        <strain evidence="6">BMA10</strain>
    </source>
</reference>
<protein>
    <submittedName>
        <fullName evidence="6">OmpA family protein</fullName>
    </submittedName>
</protein>
<evidence type="ECO:0000256" key="1">
    <source>
        <dbReference type="ARBA" id="ARBA00004442"/>
    </source>
</evidence>
<dbReference type="PANTHER" id="PTHR30329">
    <property type="entry name" value="STATOR ELEMENT OF FLAGELLAR MOTOR COMPLEX"/>
    <property type="match status" value="1"/>
</dbReference>
<evidence type="ECO:0000259" key="5">
    <source>
        <dbReference type="PROSITE" id="PS51123"/>
    </source>
</evidence>
<dbReference type="EMBL" id="JAUJEA010000001">
    <property type="protein sequence ID" value="MDN5200026.1"/>
    <property type="molecule type" value="Genomic_DNA"/>
</dbReference>
<dbReference type="PROSITE" id="PS51123">
    <property type="entry name" value="OMPA_2"/>
    <property type="match status" value="1"/>
</dbReference>
<evidence type="ECO:0000256" key="2">
    <source>
        <dbReference type="ARBA" id="ARBA00023136"/>
    </source>
</evidence>
<evidence type="ECO:0000313" key="6">
    <source>
        <dbReference type="EMBL" id="MDN5200026.1"/>
    </source>
</evidence>
<name>A0ABT8KH30_9BACT</name>
<feature type="domain" description="OmpA-like" evidence="5">
    <location>
        <begin position="564"/>
        <end position="679"/>
    </location>
</feature>
<dbReference type="Pfam" id="PF07676">
    <property type="entry name" value="PD40"/>
    <property type="match status" value="3"/>
</dbReference>
<proteinExistence type="predicted"/>
<dbReference type="SUPFAM" id="SSF82171">
    <property type="entry name" value="DPP6 N-terminal domain-like"/>
    <property type="match status" value="1"/>
</dbReference>
<dbReference type="Proteomes" id="UP001172082">
    <property type="component" value="Unassembled WGS sequence"/>
</dbReference>
<comment type="subcellular location">
    <subcellularLocation>
        <location evidence="1">Cell outer membrane</location>
    </subcellularLocation>
</comment>
<dbReference type="RefSeq" id="WP_346750053.1">
    <property type="nucleotide sequence ID" value="NZ_JAUJEA010000001.1"/>
</dbReference>